<dbReference type="Pfam" id="PF13831">
    <property type="entry name" value="PHD_2"/>
    <property type="match status" value="1"/>
</dbReference>
<proteinExistence type="predicted"/>
<evidence type="ECO:0000259" key="7">
    <source>
        <dbReference type="PROSITE" id="PS51805"/>
    </source>
</evidence>
<dbReference type="InterPro" id="IPR050701">
    <property type="entry name" value="Histone_Mod_Regulator"/>
</dbReference>
<accession>A0AAV3PUM6</accession>
<evidence type="ECO:0000256" key="3">
    <source>
        <dbReference type="ARBA" id="ARBA00022833"/>
    </source>
</evidence>
<feature type="region of interest" description="Disordered" evidence="5">
    <location>
        <begin position="772"/>
        <end position="793"/>
    </location>
</feature>
<dbReference type="GO" id="GO:0005634">
    <property type="term" value="C:nucleus"/>
    <property type="evidence" value="ECO:0007669"/>
    <property type="project" value="UniProtKB-ARBA"/>
</dbReference>
<feature type="domain" description="PHD-type" evidence="7">
    <location>
        <begin position="1138"/>
        <end position="1247"/>
    </location>
</feature>
<evidence type="ECO:0000259" key="6">
    <source>
        <dbReference type="PROSITE" id="PS50016"/>
    </source>
</evidence>
<feature type="domain" description="PHD-type" evidence="6">
    <location>
        <begin position="298"/>
        <end position="349"/>
    </location>
</feature>
<keyword evidence="1" id="KW-0479">Metal-binding</keyword>
<dbReference type="InterPro" id="IPR019786">
    <property type="entry name" value="Zinc_finger_PHD-type_CS"/>
</dbReference>
<feature type="domain" description="PHD-type" evidence="6">
    <location>
        <begin position="1069"/>
        <end position="1118"/>
    </location>
</feature>
<feature type="compositionally biased region" description="Basic and acidic residues" evidence="5">
    <location>
        <begin position="99"/>
        <end position="123"/>
    </location>
</feature>
<dbReference type="PROSITE" id="PS51805">
    <property type="entry name" value="EPHD"/>
    <property type="match status" value="2"/>
</dbReference>
<dbReference type="InterPro" id="IPR019787">
    <property type="entry name" value="Znf_PHD-finger"/>
</dbReference>
<dbReference type="GO" id="GO:0006357">
    <property type="term" value="P:regulation of transcription by RNA polymerase II"/>
    <property type="evidence" value="ECO:0007669"/>
    <property type="project" value="TreeGrafter"/>
</dbReference>
<feature type="region of interest" description="Disordered" evidence="5">
    <location>
        <begin position="95"/>
        <end position="123"/>
    </location>
</feature>
<dbReference type="PROSITE" id="PS50016">
    <property type="entry name" value="ZF_PHD_2"/>
    <property type="match status" value="2"/>
</dbReference>
<keyword evidence="9" id="KW-1185">Reference proteome</keyword>
<keyword evidence="2 4" id="KW-0863">Zinc-finger</keyword>
<dbReference type="Proteomes" id="UP001454036">
    <property type="component" value="Unassembled WGS sequence"/>
</dbReference>
<feature type="compositionally biased region" description="Basic and acidic residues" evidence="5">
    <location>
        <begin position="1421"/>
        <end position="1442"/>
    </location>
</feature>
<comment type="caution">
    <text evidence="8">The sequence shown here is derived from an EMBL/GenBank/DDBJ whole genome shotgun (WGS) entry which is preliminary data.</text>
</comment>
<feature type="region of interest" description="Disordered" evidence="5">
    <location>
        <begin position="1340"/>
        <end position="1488"/>
    </location>
</feature>
<dbReference type="PROSITE" id="PS01359">
    <property type="entry name" value="ZF_PHD_1"/>
    <property type="match status" value="2"/>
</dbReference>
<dbReference type="InterPro" id="IPR011011">
    <property type="entry name" value="Znf_FYVE_PHD"/>
</dbReference>
<dbReference type="EMBL" id="BAABME010002637">
    <property type="protein sequence ID" value="GAA0155497.1"/>
    <property type="molecule type" value="Genomic_DNA"/>
</dbReference>
<dbReference type="Gene3D" id="3.30.40.10">
    <property type="entry name" value="Zinc/RING finger domain, C3HC4 (zinc finger)"/>
    <property type="match status" value="4"/>
</dbReference>
<dbReference type="CDD" id="cd15571">
    <property type="entry name" value="ePHD"/>
    <property type="match status" value="1"/>
</dbReference>
<gene>
    <name evidence="8" type="ORF">LIER_13211</name>
</gene>
<organism evidence="8 9">
    <name type="scientific">Lithospermum erythrorhizon</name>
    <name type="common">Purple gromwell</name>
    <name type="synonym">Lithospermum officinale var. erythrorhizon</name>
    <dbReference type="NCBI Taxonomy" id="34254"/>
    <lineage>
        <taxon>Eukaryota</taxon>
        <taxon>Viridiplantae</taxon>
        <taxon>Streptophyta</taxon>
        <taxon>Embryophyta</taxon>
        <taxon>Tracheophyta</taxon>
        <taxon>Spermatophyta</taxon>
        <taxon>Magnoliopsida</taxon>
        <taxon>eudicotyledons</taxon>
        <taxon>Gunneridae</taxon>
        <taxon>Pentapetalae</taxon>
        <taxon>asterids</taxon>
        <taxon>lamiids</taxon>
        <taxon>Boraginales</taxon>
        <taxon>Boraginaceae</taxon>
        <taxon>Boraginoideae</taxon>
        <taxon>Lithospermeae</taxon>
        <taxon>Lithospermum</taxon>
    </lineage>
</organism>
<evidence type="ECO:0000256" key="1">
    <source>
        <dbReference type="ARBA" id="ARBA00022723"/>
    </source>
</evidence>
<dbReference type="Pfam" id="PF13832">
    <property type="entry name" value="zf-HC5HC2H_2"/>
    <property type="match status" value="2"/>
</dbReference>
<dbReference type="SMART" id="SM00249">
    <property type="entry name" value="PHD"/>
    <property type="match status" value="4"/>
</dbReference>
<dbReference type="PANTHER" id="PTHR13793">
    <property type="entry name" value="PHD FINGER PROTEINS"/>
    <property type="match status" value="1"/>
</dbReference>
<dbReference type="GO" id="GO:0008270">
    <property type="term" value="F:zinc ion binding"/>
    <property type="evidence" value="ECO:0007669"/>
    <property type="project" value="UniProtKB-KW"/>
</dbReference>
<protein>
    <submittedName>
        <fullName evidence="8">Zinc finger transcription factor</fullName>
    </submittedName>
</protein>
<evidence type="ECO:0000256" key="4">
    <source>
        <dbReference type="PROSITE-ProRule" id="PRU00146"/>
    </source>
</evidence>
<keyword evidence="3" id="KW-0862">Zinc</keyword>
<dbReference type="PANTHER" id="PTHR13793:SF107">
    <property type="entry name" value="BROMODOMAIN-CONTAINING PROTEIN HOMOLOG"/>
    <property type="match status" value="1"/>
</dbReference>
<dbReference type="InterPro" id="IPR001965">
    <property type="entry name" value="Znf_PHD"/>
</dbReference>
<evidence type="ECO:0000256" key="2">
    <source>
        <dbReference type="ARBA" id="ARBA00022771"/>
    </source>
</evidence>
<dbReference type="InterPro" id="IPR013083">
    <property type="entry name" value="Znf_RING/FYVE/PHD"/>
</dbReference>
<dbReference type="InterPro" id="IPR034732">
    <property type="entry name" value="EPHD"/>
</dbReference>
<feature type="domain" description="PHD-type" evidence="7">
    <location>
        <begin position="359"/>
        <end position="483"/>
    </location>
</feature>
<dbReference type="SUPFAM" id="SSF57903">
    <property type="entry name" value="FYVE/PHD zinc finger"/>
    <property type="match status" value="2"/>
</dbReference>
<sequence>MSGGDTCPLGRSKSVEEAVIPMDMEVADTDEDKICPNSVLSQITNSPPNSLQITNIPQQFQMDFYTQAFKALSYHSPFDAPDAVVRLPSRLAQLLNRNTDGKNRQRKLHSDYKKSSKRSEKTRGSNLWIETEDYFRELTVEDVEKLHRLSNLSFSGNERYLTIPKFNTADSKTNSGLNGNNGIVNFTMSNGVEVKEEMPIDDQNLQQCMDLDSVANEVNTVELGRVDNMEVEGQETQERINGDKDDRGSCAFSGVEWLLGSRRKIYLTSERPSKKRKLLGGDAGLEKLLVARPVEGSRTLCHYCSLADTGDQLNRLIVCSTCGVAVHQRCYGVQEDVRDSWFCSWCKQKMKHNMQLNAKRPCSLCSKKNGALKLARKRDSGSESDGSLEFVHLFCCQWIPEVYVENTRTMEPIMNMDAVKDTRRKLVCYLCKDKCGACVRCSNGACRTSFHPICAREAMHRMEIWGKLGYDEVELRAFCCKHSEAQSSSSSSQHIRATLTTGSNSLSLRNGPVLSSSTLPKLKIGLDNEDMMLASADTVNSESDLSKRKDDVYQEDLADSTAKFKFKNDVEHAVLKEESLVKNLDRDVHASDSLNFIMILNMLVERGKVDLKDVANDTGIPVDVLASEVTGICVSPDLHSKIVKWLKDHTHLGSLRKPLKVKIKSPKAETDVGDPSIISVVKPDTTHVVPVKSVPPRRRTNSSLRILEEDTVPNTLKEVSQNDGMGLNEFKMEEQDFNNRGPPSNDQEKILRDSMNTHDICMNDSFDCEVAPAKPANGSSENGQAEIRGMPDQSSLTNADIVKFKHRFLTKDTLDLMKPELRADSSVHPLVCKKLLECRVLMKSTSGDCDGGRHVEEPTVSAAFTSGIISDQGVHQCTSDLISLSNEEKLDQLSKSNLMDLPESSPEDEVVGELIFYQHRLICNAFARKRFADDLIFKVAKSIPQEIDCARKQKWDSVSLNQYLYELREAKKQGRKERRHKEAQAVLAAATAAAAASSRSSSFRKDLLEDSAQQEDLEKVDASNGKPGYSSQLILRAKDALLRSGGAPLSTEKTSDFFHLALDTSGESSRVCDICRRSETLLNSIVVCSSCKVAVHLDCYHGIHNFTGPWHCELCEELLSTIGPGATTVNMWGRPYFVPECVLCGGTAGAFRKSTDAKWIHAFCAEWVLGSTFRRGQINPVEGMEMISKGRDRCIVCRRDHGVCLKCHYGHCQSTFHPSCGRSAGFYMNSRVIGGKLQNKAYCEKHSLEQKVKAENQKHGVEEMKSLKQVRVELERLRLLCERIIKREKLKRELIICSQRILASKRDNSVLPTRFRHPIFQPETSSESVTTSVKAFPESCKSGSEIMQRSDDVTVDSTVGGNRRIDFPMSMDNDRKTDDSSTSQHPPMQKPIVRLSSGGKQILQRPSPDVSQGPSPPSKSISDDREKQAKLRMHSETFEKELVMTSDQASMKNQRLPKGYVYVPIRSLSKEKETVPDASPGRQTQTDG</sequence>
<evidence type="ECO:0000313" key="8">
    <source>
        <dbReference type="EMBL" id="GAA0155497.1"/>
    </source>
</evidence>
<evidence type="ECO:0000313" key="9">
    <source>
        <dbReference type="Proteomes" id="UP001454036"/>
    </source>
</evidence>
<reference evidence="8 9" key="1">
    <citation type="submission" date="2024-01" db="EMBL/GenBank/DDBJ databases">
        <title>The complete chloroplast genome sequence of Lithospermum erythrorhizon: insights into the phylogenetic relationship among Boraginaceae species and the maternal lineages of purple gromwells.</title>
        <authorList>
            <person name="Okada T."/>
            <person name="Watanabe K."/>
        </authorList>
    </citation>
    <scope>NUCLEOTIDE SEQUENCE [LARGE SCALE GENOMIC DNA]</scope>
</reference>
<name>A0AAV3PUM6_LITER</name>
<evidence type="ECO:0000256" key="5">
    <source>
        <dbReference type="SAM" id="MobiDB-lite"/>
    </source>
</evidence>